<evidence type="ECO:0000313" key="2">
    <source>
        <dbReference type="Proteomes" id="UP001177021"/>
    </source>
</evidence>
<name>A0ACB0IU71_TRIPR</name>
<comment type="caution">
    <text evidence="1">The sequence shown here is derived from an EMBL/GenBank/DDBJ whole genome shotgun (WGS) entry which is preliminary data.</text>
</comment>
<dbReference type="EMBL" id="CASHSV030000002">
    <property type="protein sequence ID" value="CAJ2636096.1"/>
    <property type="molecule type" value="Genomic_DNA"/>
</dbReference>
<accession>A0ACB0IU71</accession>
<organism evidence="1 2">
    <name type="scientific">Trifolium pratense</name>
    <name type="common">Red clover</name>
    <dbReference type="NCBI Taxonomy" id="57577"/>
    <lineage>
        <taxon>Eukaryota</taxon>
        <taxon>Viridiplantae</taxon>
        <taxon>Streptophyta</taxon>
        <taxon>Embryophyta</taxon>
        <taxon>Tracheophyta</taxon>
        <taxon>Spermatophyta</taxon>
        <taxon>Magnoliopsida</taxon>
        <taxon>eudicotyledons</taxon>
        <taxon>Gunneridae</taxon>
        <taxon>Pentapetalae</taxon>
        <taxon>rosids</taxon>
        <taxon>fabids</taxon>
        <taxon>Fabales</taxon>
        <taxon>Fabaceae</taxon>
        <taxon>Papilionoideae</taxon>
        <taxon>50 kb inversion clade</taxon>
        <taxon>NPAAA clade</taxon>
        <taxon>Hologalegina</taxon>
        <taxon>IRL clade</taxon>
        <taxon>Trifolieae</taxon>
        <taxon>Trifolium</taxon>
    </lineage>
</organism>
<reference evidence="1" key="1">
    <citation type="submission" date="2023-10" db="EMBL/GenBank/DDBJ databases">
        <authorList>
            <person name="Rodriguez Cubillos JULIANA M."/>
            <person name="De Vega J."/>
        </authorList>
    </citation>
    <scope>NUCLEOTIDE SEQUENCE</scope>
</reference>
<keyword evidence="2" id="KW-1185">Reference proteome</keyword>
<protein>
    <submittedName>
        <fullName evidence="1">Uncharacterized protein</fullName>
    </submittedName>
</protein>
<evidence type="ECO:0000313" key="1">
    <source>
        <dbReference type="EMBL" id="CAJ2636096.1"/>
    </source>
</evidence>
<sequence>MEPLPESPMVESPVVKSPMAEFLVVESPRAESPVVKSPMVESLVVESPMAESPVAESSMAESLVTGDEHSPNSESVKGKHVIDTAAPFESVKDAVFKFGGIVDWKNRRTQSMSSSLGEQRSKIVVPEFGKTNTAEELESTKKLIEELRLNLESVERDELQIKEEAELVIRKIHELEQDIAEEASFEAKAQLEVEKSMHSSAVLELELMKNELDSLRNEYDYVVNGRDIALNNADEAVAASKEIEKAVEDLTAELIATKESLNSTRTAHLEAEEQTSGAVDEETHKYKLELKQSEEELDILNQQVLSARILKSKLEASSSMLLDLKAELAAYMESKVLEDETNELRKKELEEVKMTIEKATSEVNSLKEASILLQSELEEEKLILNNLKESEEKASAKVTELQVELEKSQSAIAFLQMKENETREIMAELPKKLQAAAEEADEAKSFAQAAQAELIEAQEEAEQAKASLASFQSKLQATQKEIGAAKVSEKLAKDSIKALERSESCRVSNNNEVDTSSLVTLTLDEYHELSKRTQKAEEQANLRIQAANSMIDMAKESEMRSLDKLEELNEELCVRRESLKIATENAAKAADRKSAVEHELRTWKAEQEVQRIADEVDASTAAAAAAAASVHVHESTNSSKGKTPLENDHNNETGSSSASDAKKKKKKKSLFPSKVIMFFAKRKTHPSK</sequence>
<proteinExistence type="predicted"/>
<gene>
    <name evidence="1" type="ORF">MILVUS5_LOCUS6649</name>
</gene>
<dbReference type="Proteomes" id="UP001177021">
    <property type="component" value="Unassembled WGS sequence"/>
</dbReference>